<dbReference type="Proteomes" id="UP000048926">
    <property type="component" value="Unassembled WGS sequence"/>
</dbReference>
<reference evidence="3" key="1">
    <citation type="submission" date="2015-07" db="EMBL/GenBank/DDBJ databases">
        <authorList>
            <person name="Rodrigo-Torres Lidia"/>
            <person name="Arahal R.David."/>
        </authorList>
    </citation>
    <scope>NUCLEOTIDE SEQUENCE [LARGE SCALE GENOMIC DNA]</scope>
    <source>
        <strain evidence="3">CECT 4801</strain>
    </source>
</reference>
<keyword evidence="3" id="KW-1185">Reference proteome</keyword>
<name>A0A0M6Y273_9HYPH</name>
<dbReference type="STRING" id="187304.B0E33_18325"/>
<organism evidence="2 3">
    <name type="scientific">Roseibium aggregatum</name>
    <dbReference type="NCBI Taxonomy" id="187304"/>
    <lineage>
        <taxon>Bacteria</taxon>
        <taxon>Pseudomonadati</taxon>
        <taxon>Pseudomonadota</taxon>
        <taxon>Alphaproteobacteria</taxon>
        <taxon>Hyphomicrobiales</taxon>
        <taxon>Stappiaceae</taxon>
        <taxon>Roseibium</taxon>
    </lineage>
</organism>
<sequence>MGLIKTLAASLLLAAGFAGNASADDMSGKTITIDITMPICGFADGTQSCVWEHSAWFYLAAIFFAGNDDLFYSFSFHSNFETEGVRIPTGTGSGERVNKTKSGDQIVHFVDVERLSANRLHAVHTMEMVEDGYIRKNAFTLEMNGKECRILEFRQEHFSNTQLKYAYGKPTSLICKVQDGPQTDVYGK</sequence>
<feature type="signal peptide" evidence="1">
    <location>
        <begin position="1"/>
        <end position="23"/>
    </location>
</feature>
<keyword evidence="1" id="KW-0732">Signal</keyword>
<protein>
    <submittedName>
        <fullName evidence="2">Uncharacterized protein</fullName>
    </submittedName>
</protein>
<dbReference type="EMBL" id="CXST01000001">
    <property type="protein sequence ID" value="CTQ43788.1"/>
    <property type="molecule type" value="Genomic_DNA"/>
</dbReference>
<accession>A0A0M6Y273</accession>
<evidence type="ECO:0000313" key="2">
    <source>
        <dbReference type="EMBL" id="CTQ43788.1"/>
    </source>
</evidence>
<feature type="chain" id="PRO_5005807494" evidence="1">
    <location>
        <begin position="24"/>
        <end position="188"/>
    </location>
</feature>
<gene>
    <name evidence="2" type="ORF">LAL4801_02230</name>
</gene>
<dbReference type="AlphaFoldDB" id="A0A0M6Y273"/>
<proteinExistence type="predicted"/>
<dbReference type="RefSeq" id="WP_055656033.1">
    <property type="nucleotide sequence ID" value="NZ_CXST01000001.1"/>
</dbReference>
<evidence type="ECO:0000256" key="1">
    <source>
        <dbReference type="SAM" id="SignalP"/>
    </source>
</evidence>
<evidence type="ECO:0000313" key="3">
    <source>
        <dbReference type="Proteomes" id="UP000048926"/>
    </source>
</evidence>